<name>A0A1Y3PJM3_9BACI</name>
<dbReference type="InterPro" id="IPR009665">
    <property type="entry name" value="YyaC"/>
</dbReference>
<dbReference type="Proteomes" id="UP000196475">
    <property type="component" value="Unassembled WGS sequence"/>
</dbReference>
<dbReference type="NCBIfam" id="TIGR02841">
    <property type="entry name" value="spore_YyaC"/>
    <property type="match status" value="1"/>
</dbReference>
<sequence>MRNPPKPFASNQTLCRIPYDDANATEVLAQALVRSLLPHVHQREFLCLAIGTDRSTGDALGPLVGSQLAQLAPQGLTIYGTLDEPVHAMNLKEQIEQIHRRHPNAFILSVDACLGQYKHIGMISLQEGSLRPGAGVNKRLPEVGDLSFTCVVNAGGFMEYFVLQNTRLAHVIKMAQVMAGSIHLAFTRLHRMAYKDGPLVTIQSLDKKMSPKGDQRGEFSTG</sequence>
<dbReference type="GO" id="GO:0008233">
    <property type="term" value="F:peptidase activity"/>
    <property type="evidence" value="ECO:0007669"/>
    <property type="project" value="UniProtKB-KW"/>
</dbReference>
<keyword evidence="1" id="KW-0645">Protease</keyword>
<dbReference type="EMBL" id="LZRT01000072">
    <property type="protein sequence ID" value="OUM87595.1"/>
    <property type="molecule type" value="Genomic_DNA"/>
</dbReference>
<evidence type="ECO:0000313" key="1">
    <source>
        <dbReference type="EMBL" id="OUM87595.1"/>
    </source>
</evidence>
<accession>A0A1Y3PJM3</accession>
<protein>
    <submittedName>
        <fullName evidence="1">Spore protease YyaC</fullName>
    </submittedName>
</protein>
<gene>
    <name evidence="1" type="ORF">BAA01_04810</name>
</gene>
<organism evidence="1 2">
    <name type="scientific">Bacillus thermozeamaize</name>
    <dbReference type="NCBI Taxonomy" id="230954"/>
    <lineage>
        <taxon>Bacteria</taxon>
        <taxon>Bacillati</taxon>
        <taxon>Bacillota</taxon>
        <taxon>Bacilli</taxon>
        <taxon>Bacillales</taxon>
        <taxon>Bacillaceae</taxon>
        <taxon>Bacillus</taxon>
    </lineage>
</organism>
<dbReference type="Pfam" id="PF06866">
    <property type="entry name" value="DUF1256"/>
    <property type="match status" value="1"/>
</dbReference>
<keyword evidence="1" id="KW-0378">Hydrolase</keyword>
<dbReference type="GO" id="GO:0006508">
    <property type="term" value="P:proteolysis"/>
    <property type="evidence" value="ECO:0007669"/>
    <property type="project" value="UniProtKB-KW"/>
</dbReference>
<reference evidence="2" key="1">
    <citation type="submission" date="2016-06" db="EMBL/GenBank/DDBJ databases">
        <authorList>
            <person name="Nascimento L."/>
            <person name="Pereira R.V."/>
            <person name="Martins L.F."/>
            <person name="Quaggio R.B."/>
            <person name="Silva A.M."/>
            <person name="Setubal J.C."/>
        </authorList>
    </citation>
    <scope>NUCLEOTIDE SEQUENCE [LARGE SCALE GENOMIC DNA]</scope>
</reference>
<dbReference type="InterPro" id="IPR023430">
    <property type="entry name" value="Pept_HybD-like_dom_sf"/>
</dbReference>
<evidence type="ECO:0000313" key="2">
    <source>
        <dbReference type="Proteomes" id="UP000196475"/>
    </source>
</evidence>
<dbReference type="AlphaFoldDB" id="A0A1Y3PJM3"/>
<dbReference type="SUPFAM" id="SSF53163">
    <property type="entry name" value="HybD-like"/>
    <property type="match status" value="1"/>
</dbReference>
<proteinExistence type="predicted"/>
<comment type="caution">
    <text evidence="1">The sequence shown here is derived from an EMBL/GenBank/DDBJ whole genome shotgun (WGS) entry which is preliminary data.</text>
</comment>